<evidence type="ECO:0000256" key="6">
    <source>
        <dbReference type="ARBA" id="ARBA00022729"/>
    </source>
</evidence>
<keyword evidence="6 13" id="KW-0732">Signal</keyword>
<dbReference type="Gene3D" id="2.50.20.10">
    <property type="entry name" value="Lipoprotein localisation LolA/LolB/LppX"/>
    <property type="match status" value="1"/>
</dbReference>
<evidence type="ECO:0000313" key="14">
    <source>
        <dbReference type="EMBL" id="MFC5512921.1"/>
    </source>
</evidence>
<evidence type="ECO:0000256" key="11">
    <source>
        <dbReference type="ARBA" id="ARBA00023237"/>
    </source>
</evidence>
<keyword evidence="5" id="KW-0813">Transport</keyword>
<dbReference type="EMBL" id="JBHSMS010000058">
    <property type="protein sequence ID" value="MFC5512921.1"/>
    <property type="molecule type" value="Genomic_DNA"/>
</dbReference>
<comment type="caution">
    <text evidence="14">The sequence shown here is derived from an EMBL/GenBank/DDBJ whole genome shotgun (WGS) entry which is preliminary data.</text>
</comment>
<keyword evidence="10" id="KW-0143">Chaperone</keyword>
<dbReference type="PROSITE" id="PS51257">
    <property type="entry name" value="PROKAR_LIPOPROTEIN"/>
    <property type="match status" value="1"/>
</dbReference>
<keyword evidence="7" id="KW-0653">Protein transport</keyword>
<dbReference type="Pfam" id="PF03550">
    <property type="entry name" value="LolB"/>
    <property type="match status" value="1"/>
</dbReference>
<evidence type="ECO:0000256" key="5">
    <source>
        <dbReference type="ARBA" id="ARBA00022448"/>
    </source>
</evidence>
<evidence type="ECO:0000313" key="15">
    <source>
        <dbReference type="Proteomes" id="UP001596031"/>
    </source>
</evidence>
<evidence type="ECO:0000256" key="2">
    <source>
        <dbReference type="ARBA" id="ARBA00009696"/>
    </source>
</evidence>
<sequence>MPIIHRLSLLVLAAALAGCASTATDSTSVPGAQAAAAPYRDTIELSGRIQVNYQKDGQPGNVTGGFEWSQQPGQIDVSLISPLKQTMAVIQVTPRQATLTEAGRAPRTAGDIDALTRQALGWSLPVSGLRDWLQGYATDAAGKRFAATPANNSVFTQDGWRLRFVSWQNGKDGVPMPKNIVAERAATAASEELALQIILDPVT</sequence>
<evidence type="ECO:0000256" key="8">
    <source>
        <dbReference type="ARBA" id="ARBA00023136"/>
    </source>
</evidence>
<keyword evidence="8" id="KW-0472">Membrane</keyword>
<evidence type="ECO:0000256" key="12">
    <source>
        <dbReference type="ARBA" id="ARBA00023288"/>
    </source>
</evidence>
<evidence type="ECO:0000256" key="1">
    <source>
        <dbReference type="ARBA" id="ARBA00004459"/>
    </source>
</evidence>
<evidence type="ECO:0000256" key="13">
    <source>
        <dbReference type="SAM" id="SignalP"/>
    </source>
</evidence>
<comment type="subunit">
    <text evidence="3">Monomer.</text>
</comment>
<dbReference type="RefSeq" id="WP_379724126.1">
    <property type="nucleotide sequence ID" value="NZ_JBHSMS010000058.1"/>
</dbReference>
<comment type="subcellular location">
    <subcellularLocation>
        <location evidence="1">Cell outer membrane</location>
        <topology evidence="1">Lipid-anchor</topology>
    </subcellularLocation>
</comment>
<keyword evidence="11" id="KW-0998">Cell outer membrane</keyword>
<keyword evidence="9" id="KW-0564">Palmitate</keyword>
<reference evidence="15" key="1">
    <citation type="journal article" date="2019" name="Int. J. Syst. Evol. Microbiol.">
        <title>The Global Catalogue of Microorganisms (GCM) 10K type strain sequencing project: providing services to taxonomists for standard genome sequencing and annotation.</title>
        <authorList>
            <consortium name="The Broad Institute Genomics Platform"/>
            <consortium name="The Broad Institute Genome Sequencing Center for Infectious Disease"/>
            <person name="Wu L."/>
            <person name="Ma J."/>
        </authorList>
    </citation>
    <scope>NUCLEOTIDE SEQUENCE [LARGE SCALE GENOMIC DNA]</scope>
    <source>
        <strain evidence="15">CCUG 38813</strain>
    </source>
</reference>
<evidence type="ECO:0000256" key="10">
    <source>
        <dbReference type="ARBA" id="ARBA00023186"/>
    </source>
</evidence>
<proteinExistence type="inferred from homology"/>
<comment type="similarity">
    <text evidence="2">Belongs to the LolB family.</text>
</comment>
<accession>A0ABW0PLF6</accession>
<organism evidence="14 15">
    <name type="scientific">Massilia jejuensis</name>
    <dbReference type="NCBI Taxonomy" id="648894"/>
    <lineage>
        <taxon>Bacteria</taxon>
        <taxon>Pseudomonadati</taxon>
        <taxon>Pseudomonadota</taxon>
        <taxon>Betaproteobacteria</taxon>
        <taxon>Burkholderiales</taxon>
        <taxon>Oxalobacteraceae</taxon>
        <taxon>Telluria group</taxon>
        <taxon>Massilia</taxon>
    </lineage>
</organism>
<evidence type="ECO:0000256" key="9">
    <source>
        <dbReference type="ARBA" id="ARBA00023139"/>
    </source>
</evidence>
<dbReference type="InterPro" id="IPR004565">
    <property type="entry name" value="OM_lipoprot_LolB"/>
</dbReference>
<feature type="signal peptide" evidence="13">
    <location>
        <begin position="1"/>
        <end position="22"/>
    </location>
</feature>
<keyword evidence="12 14" id="KW-0449">Lipoprotein</keyword>
<keyword evidence="15" id="KW-1185">Reference proteome</keyword>
<evidence type="ECO:0000256" key="4">
    <source>
        <dbReference type="ARBA" id="ARBA00016202"/>
    </source>
</evidence>
<dbReference type="CDD" id="cd16326">
    <property type="entry name" value="LolB"/>
    <property type="match status" value="1"/>
</dbReference>
<dbReference type="Proteomes" id="UP001596031">
    <property type="component" value="Unassembled WGS sequence"/>
</dbReference>
<evidence type="ECO:0000256" key="3">
    <source>
        <dbReference type="ARBA" id="ARBA00011245"/>
    </source>
</evidence>
<protein>
    <recommendedName>
        <fullName evidence="4">Outer-membrane lipoprotein LolB</fullName>
    </recommendedName>
</protein>
<name>A0ABW0PLF6_9BURK</name>
<evidence type="ECO:0000256" key="7">
    <source>
        <dbReference type="ARBA" id="ARBA00022927"/>
    </source>
</evidence>
<dbReference type="InterPro" id="IPR029046">
    <property type="entry name" value="LolA/LolB/LppX"/>
</dbReference>
<dbReference type="SUPFAM" id="SSF89392">
    <property type="entry name" value="Prokaryotic lipoproteins and lipoprotein localization factors"/>
    <property type="match status" value="1"/>
</dbReference>
<feature type="chain" id="PRO_5046517710" description="Outer-membrane lipoprotein LolB" evidence="13">
    <location>
        <begin position="23"/>
        <end position="203"/>
    </location>
</feature>
<gene>
    <name evidence="14" type="ORF">ACFPOU_17605</name>
</gene>